<dbReference type="RefSeq" id="WP_253753493.1">
    <property type="nucleotide sequence ID" value="NZ_JAMZDZ010000001.1"/>
</dbReference>
<keyword evidence="5" id="KW-1185">Reference proteome</keyword>
<dbReference type="GO" id="GO:0008168">
    <property type="term" value="F:methyltransferase activity"/>
    <property type="evidence" value="ECO:0007669"/>
    <property type="project" value="UniProtKB-KW"/>
</dbReference>
<reference evidence="5" key="1">
    <citation type="journal article" date="2019" name="Int. J. Syst. Evol. Microbiol.">
        <title>The Global Catalogue of Microorganisms (GCM) 10K type strain sequencing project: providing services to taxonomists for standard genome sequencing and annotation.</title>
        <authorList>
            <consortium name="The Broad Institute Genomics Platform"/>
            <consortium name="The Broad Institute Genome Sequencing Center for Infectious Disease"/>
            <person name="Wu L."/>
            <person name="Ma J."/>
        </authorList>
    </citation>
    <scope>NUCLEOTIDE SEQUENCE [LARGE SCALE GENOMIC DNA]</scope>
    <source>
        <strain evidence="5">CGMCC 4.7289</strain>
    </source>
</reference>
<comment type="caution">
    <text evidence="4">The sequence shown here is derived from an EMBL/GenBank/DDBJ whole genome shotgun (WGS) entry which is preliminary data.</text>
</comment>
<dbReference type="Proteomes" id="UP001595816">
    <property type="component" value="Unassembled WGS sequence"/>
</dbReference>
<dbReference type="EMBL" id="JBHSAY010000009">
    <property type="protein sequence ID" value="MFC4132298.1"/>
    <property type="molecule type" value="Genomic_DNA"/>
</dbReference>
<keyword evidence="2 4" id="KW-0808">Transferase</keyword>
<feature type="domain" description="Methyltransferase" evidence="3">
    <location>
        <begin position="45"/>
        <end position="139"/>
    </location>
</feature>
<evidence type="ECO:0000256" key="2">
    <source>
        <dbReference type="ARBA" id="ARBA00022679"/>
    </source>
</evidence>
<evidence type="ECO:0000259" key="3">
    <source>
        <dbReference type="Pfam" id="PF13649"/>
    </source>
</evidence>
<name>A0ABV8LP34_9ACTN</name>
<evidence type="ECO:0000256" key="1">
    <source>
        <dbReference type="ARBA" id="ARBA00022603"/>
    </source>
</evidence>
<dbReference type="PANTHER" id="PTHR43861">
    <property type="entry name" value="TRANS-ACONITATE 2-METHYLTRANSFERASE-RELATED"/>
    <property type="match status" value="1"/>
</dbReference>
<dbReference type="EC" id="2.1.1.-" evidence="4"/>
<proteinExistence type="predicted"/>
<sequence>MSKPNRQAALDQYGKIASYYDYQLVFRGMRAKGIAALGLRPGQTVLEAGCGTGVNFARLRAGVGATGQVYGIDQSPLMLRQARAKIARRGWTNVEVFESPLEEAELPLLADALLFSFTHDLSQIPAAVDSAMAKVRPGGRVVAICTHWNEKTAPKAATTVIKRLSDRYMTTYDGYDEPWHLIVRHLSGVHRARHWFGTMYIVSGERTGDREETAVR</sequence>
<organism evidence="4 5">
    <name type="scientific">Hamadaea flava</name>
    <dbReference type="NCBI Taxonomy" id="1742688"/>
    <lineage>
        <taxon>Bacteria</taxon>
        <taxon>Bacillati</taxon>
        <taxon>Actinomycetota</taxon>
        <taxon>Actinomycetes</taxon>
        <taxon>Micromonosporales</taxon>
        <taxon>Micromonosporaceae</taxon>
        <taxon>Hamadaea</taxon>
    </lineage>
</organism>
<keyword evidence="1 4" id="KW-0489">Methyltransferase</keyword>
<dbReference type="CDD" id="cd02440">
    <property type="entry name" value="AdoMet_MTases"/>
    <property type="match status" value="1"/>
</dbReference>
<accession>A0ABV8LP34</accession>
<dbReference type="InterPro" id="IPR029063">
    <property type="entry name" value="SAM-dependent_MTases_sf"/>
</dbReference>
<evidence type="ECO:0000313" key="4">
    <source>
        <dbReference type="EMBL" id="MFC4132298.1"/>
    </source>
</evidence>
<gene>
    <name evidence="4" type="ORF">ACFOZ4_16960</name>
</gene>
<dbReference type="Gene3D" id="3.40.50.150">
    <property type="entry name" value="Vaccinia Virus protein VP39"/>
    <property type="match status" value="1"/>
</dbReference>
<dbReference type="PANTHER" id="PTHR43861:SF1">
    <property type="entry name" value="TRANS-ACONITATE 2-METHYLTRANSFERASE"/>
    <property type="match status" value="1"/>
</dbReference>
<protein>
    <submittedName>
        <fullName evidence="4">Class I SAM-dependent methyltransferase</fullName>
        <ecNumber evidence="4">2.1.1.-</ecNumber>
    </submittedName>
</protein>
<evidence type="ECO:0000313" key="5">
    <source>
        <dbReference type="Proteomes" id="UP001595816"/>
    </source>
</evidence>
<dbReference type="Pfam" id="PF13649">
    <property type="entry name" value="Methyltransf_25"/>
    <property type="match status" value="1"/>
</dbReference>
<dbReference type="SUPFAM" id="SSF53335">
    <property type="entry name" value="S-adenosyl-L-methionine-dependent methyltransferases"/>
    <property type="match status" value="1"/>
</dbReference>
<dbReference type="InterPro" id="IPR041698">
    <property type="entry name" value="Methyltransf_25"/>
</dbReference>
<dbReference type="GO" id="GO:0032259">
    <property type="term" value="P:methylation"/>
    <property type="evidence" value="ECO:0007669"/>
    <property type="project" value="UniProtKB-KW"/>
</dbReference>